<gene>
    <name evidence="2" type="ORF">A4W93_01715</name>
</gene>
<keyword evidence="3" id="KW-1185">Reference proteome</keyword>
<dbReference type="Gene3D" id="3.40.50.720">
    <property type="entry name" value="NAD(P)-binding Rossmann-like Domain"/>
    <property type="match status" value="1"/>
</dbReference>
<dbReference type="CDD" id="cd05233">
    <property type="entry name" value="SDR_c"/>
    <property type="match status" value="1"/>
</dbReference>
<proteinExistence type="inferred from homology"/>
<dbReference type="SUPFAM" id="SSF51735">
    <property type="entry name" value="NAD(P)-binding Rossmann-fold domains"/>
    <property type="match status" value="1"/>
</dbReference>
<comment type="similarity">
    <text evidence="1">Belongs to the short-chain dehydrogenases/reductases (SDR) family.</text>
</comment>
<dbReference type="RefSeq" id="WP_085748976.1">
    <property type="nucleotide sequence ID" value="NZ_BSPR01000012.1"/>
</dbReference>
<dbReference type="InterPro" id="IPR002347">
    <property type="entry name" value="SDR_fam"/>
</dbReference>
<evidence type="ECO:0000313" key="3">
    <source>
        <dbReference type="Proteomes" id="UP000193427"/>
    </source>
</evidence>
<dbReference type="AlphaFoldDB" id="A0A1W6L3C9"/>
<protein>
    <submittedName>
        <fullName evidence="2">Short-chain dehydrogenase</fullName>
    </submittedName>
</protein>
<reference evidence="2 3" key="1">
    <citation type="submission" date="2016-04" db="EMBL/GenBank/DDBJ databases">
        <title>Complete genome sequence of natural rubber-degrading, novel Gram-negative bacterium, Rhizobacter gummiphilus strain NS21.</title>
        <authorList>
            <person name="Tabata M."/>
            <person name="Kasai D."/>
            <person name="Fukuda M."/>
        </authorList>
    </citation>
    <scope>NUCLEOTIDE SEQUENCE [LARGE SCALE GENOMIC DNA]</scope>
    <source>
        <strain evidence="2 3">NS21</strain>
    </source>
</reference>
<dbReference type="InterPro" id="IPR036291">
    <property type="entry name" value="NAD(P)-bd_dom_sf"/>
</dbReference>
<dbReference type="PANTHER" id="PTHR42879:SF2">
    <property type="entry name" value="3-OXOACYL-[ACYL-CARRIER-PROTEIN] REDUCTASE FABG"/>
    <property type="match status" value="1"/>
</dbReference>
<organism evidence="2 3">
    <name type="scientific">Piscinibacter gummiphilus</name>
    <dbReference type="NCBI Taxonomy" id="946333"/>
    <lineage>
        <taxon>Bacteria</taxon>
        <taxon>Pseudomonadati</taxon>
        <taxon>Pseudomonadota</taxon>
        <taxon>Betaproteobacteria</taxon>
        <taxon>Burkholderiales</taxon>
        <taxon>Sphaerotilaceae</taxon>
        <taxon>Piscinibacter</taxon>
    </lineage>
</organism>
<dbReference type="Pfam" id="PF00106">
    <property type="entry name" value="adh_short"/>
    <property type="match status" value="1"/>
</dbReference>
<dbReference type="FunFam" id="3.40.50.720:FF:000084">
    <property type="entry name" value="Short-chain dehydrogenase reductase"/>
    <property type="match status" value="1"/>
</dbReference>
<dbReference type="Proteomes" id="UP000193427">
    <property type="component" value="Chromosome"/>
</dbReference>
<dbReference type="KEGG" id="rgu:A4W93_01715"/>
<dbReference type="STRING" id="946333.A4W93_01715"/>
<dbReference type="InterPro" id="IPR050259">
    <property type="entry name" value="SDR"/>
</dbReference>
<evidence type="ECO:0000313" key="2">
    <source>
        <dbReference type="EMBL" id="ARN18737.1"/>
    </source>
</evidence>
<evidence type="ECO:0000256" key="1">
    <source>
        <dbReference type="ARBA" id="ARBA00006484"/>
    </source>
</evidence>
<dbReference type="PRINTS" id="PR00081">
    <property type="entry name" value="GDHRDH"/>
</dbReference>
<sequence>MDALKGKVVFATGATKGLGAELALAMAREGAHVAVVGRDTDAGETVAAAVRATGSEALVLQADVTDGAALDTAARQARDHFGRVDRLLCTAGVGSPRQPVWAGTAEDYHACFDINVLGVMLAMRAVMPLLIEQRDGRVVVIGGTYGHKGVADASIYAASKWAVRGLVKSAALEAGPHNVTVNVVAPGGIAGPRLKRLFEASALREGVPYETVLRRFTSKSALGRLVSGDDVAHAVIHLFGDGGRLITGQDIVVDAGTLV</sequence>
<name>A0A1W6L3C9_9BURK</name>
<dbReference type="OrthoDB" id="5173603at2"/>
<dbReference type="PANTHER" id="PTHR42879">
    <property type="entry name" value="3-OXOACYL-(ACYL-CARRIER-PROTEIN) REDUCTASE"/>
    <property type="match status" value="1"/>
</dbReference>
<accession>A0A1W6L3C9</accession>
<dbReference type="EMBL" id="CP015118">
    <property type="protein sequence ID" value="ARN18737.1"/>
    <property type="molecule type" value="Genomic_DNA"/>
</dbReference>